<feature type="region of interest" description="Disordered" evidence="1">
    <location>
        <begin position="1"/>
        <end position="21"/>
    </location>
</feature>
<dbReference type="EMBL" id="CP076448">
    <property type="protein sequence ID" value="QXM25368.1"/>
    <property type="molecule type" value="Genomic_DNA"/>
</dbReference>
<feature type="compositionally biased region" description="Low complexity" evidence="1">
    <location>
        <begin position="43"/>
        <end position="53"/>
    </location>
</feature>
<evidence type="ECO:0000313" key="2">
    <source>
        <dbReference type="EMBL" id="QXM25368.1"/>
    </source>
</evidence>
<gene>
    <name evidence="2" type="ORF">KO353_03800</name>
</gene>
<dbReference type="RefSeq" id="WP_218286424.1">
    <property type="nucleotide sequence ID" value="NZ_CP076448.1"/>
</dbReference>
<sequence length="73" mass="7682">MAKAKDPTAGMTEAQKAYEAKRAAKAGMSLEKWLAQKQKAAAKTARTTASPAAKPKRKTGLLGRLLGRARGEG</sequence>
<organism evidence="2 3">
    <name type="scientific">Elioraea tepida</name>
    <dbReference type="NCBI Taxonomy" id="2843330"/>
    <lineage>
        <taxon>Bacteria</taxon>
        <taxon>Pseudomonadati</taxon>
        <taxon>Pseudomonadota</taxon>
        <taxon>Alphaproteobacteria</taxon>
        <taxon>Acetobacterales</taxon>
        <taxon>Elioraeaceae</taxon>
        <taxon>Elioraea</taxon>
    </lineage>
</organism>
<dbReference type="AlphaFoldDB" id="A0A975U4S7"/>
<reference evidence="2" key="1">
    <citation type="submission" date="2021-06" db="EMBL/GenBank/DDBJ databases">
        <title>Elioraea tepida, sp. nov., a moderately thermophilic aerobic anoxygenic phototrophic bacterium isolated from an alkaline siliceous hot spring mat community in Yellowstone National Park, WY, USA.</title>
        <authorList>
            <person name="Saini M.K."/>
            <person name="Yoshida S."/>
            <person name="Sebastian A."/>
            <person name="Hirose S."/>
            <person name="Hara E."/>
            <person name="Tamaki H."/>
            <person name="Soulier N.T."/>
            <person name="Albert I."/>
            <person name="Hanada S."/>
            <person name="Bryant D.A."/>
            <person name="Tank M."/>
        </authorList>
    </citation>
    <scope>NUCLEOTIDE SEQUENCE</scope>
    <source>
        <strain evidence="2">MS-P2</strain>
    </source>
</reference>
<evidence type="ECO:0000313" key="3">
    <source>
        <dbReference type="Proteomes" id="UP000694001"/>
    </source>
</evidence>
<protein>
    <submittedName>
        <fullName evidence="2">Uncharacterized protein</fullName>
    </submittedName>
</protein>
<keyword evidence="3" id="KW-1185">Reference proteome</keyword>
<dbReference type="Proteomes" id="UP000694001">
    <property type="component" value="Chromosome"/>
</dbReference>
<name>A0A975U4S7_9PROT</name>
<accession>A0A975U4S7</accession>
<proteinExistence type="predicted"/>
<feature type="compositionally biased region" description="Low complexity" evidence="1">
    <location>
        <begin position="60"/>
        <end position="73"/>
    </location>
</feature>
<dbReference type="KEGG" id="elio:KO353_03800"/>
<feature type="region of interest" description="Disordered" evidence="1">
    <location>
        <begin position="43"/>
        <end position="73"/>
    </location>
</feature>
<evidence type="ECO:0000256" key="1">
    <source>
        <dbReference type="SAM" id="MobiDB-lite"/>
    </source>
</evidence>